<dbReference type="Proteomes" id="UP001388673">
    <property type="component" value="Unassembled WGS sequence"/>
</dbReference>
<dbReference type="GeneID" id="92179720"/>
<comment type="caution">
    <text evidence="2">The sequence shown here is derived from an EMBL/GenBank/DDBJ whole genome shotgun (WGS) entry which is preliminary data.</text>
</comment>
<evidence type="ECO:0000313" key="3">
    <source>
        <dbReference type="Proteomes" id="UP001388673"/>
    </source>
</evidence>
<dbReference type="EMBL" id="JBCAWK010000004">
    <property type="protein sequence ID" value="KAK8861639.1"/>
    <property type="molecule type" value="Genomic_DNA"/>
</dbReference>
<protein>
    <recommendedName>
        <fullName evidence="4">Ribosomal RNA-processing protein 14/surfeit locus protein 6 C-terminal domain-containing protein</fullName>
    </recommendedName>
</protein>
<sequence>MSSPPPISAPAPALAPTPTPTRASSSNAKLSAKGRRKAGGPGKKGKVFVEDKSSLLSLMSQITKSKETIVQSKVAKTRASLTDAEAVETKKGKHAGLGNEKKRVEREKAINQAKAALLEKAREKRRRKQQAASGQAFDKTDKPVKKRVGFA</sequence>
<dbReference type="RefSeq" id="XP_066804264.1">
    <property type="nucleotide sequence ID" value="XM_066945575.1"/>
</dbReference>
<gene>
    <name evidence="2" type="ORF">IAR55_002462</name>
</gene>
<accession>A0AAW0YSQ0</accession>
<feature type="compositionally biased region" description="Basic residues" evidence="1">
    <location>
        <begin position="32"/>
        <end position="46"/>
    </location>
</feature>
<feature type="region of interest" description="Disordered" evidence="1">
    <location>
        <begin position="1"/>
        <end position="47"/>
    </location>
</feature>
<evidence type="ECO:0000256" key="1">
    <source>
        <dbReference type="SAM" id="MobiDB-lite"/>
    </source>
</evidence>
<dbReference type="AlphaFoldDB" id="A0AAW0YSQ0"/>
<reference evidence="2 3" key="1">
    <citation type="journal article" date="2024" name="bioRxiv">
        <title>Comparative genomics of Cryptococcus and Kwoniella reveals pathogenesis evolution and contrasting karyotype dynamics via intercentromeric recombination or chromosome fusion.</title>
        <authorList>
            <person name="Coelho M.A."/>
            <person name="David-Palma M."/>
            <person name="Shea T."/>
            <person name="Bowers K."/>
            <person name="McGinley-Smith S."/>
            <person name="Mohammad A.W."/>
            <person name="Gnirke A."/>
            <person name="Yurkov A.M."/>
            <person name="Nowrousian M."/>
            <person name="Sun S."/>
            <person name="Cuomo C.A."/>
            <person name="Heitman J."/>
        </authorList>
    </citation>
    <scope>NUCLEOTIDE SEQUENCE [LARGE SCALE GENOMIC DNA]</scope>
    <source>
        <strain evidence="2 3">CBS 13917</strain>
    </source>
</reference>
<feature type="compositionally biased region" description="Pro residues" evidence="1">
    <location>
        <begin position="1"/>
        <end position="19"/>
    </location>
</feature>
<evidence type="ECO:0000313" key="2">
    <source>
        <dbReference type="EMBL" id="KAK8861639.1"/>
    </source>
</evidence>
<proteinExistence type="predicted"/>
<feature type="region of interest" description="Disordered" evidence="1">
    <location>
        <begin position="121"/>
        <end position="151"/>
    </location>
</feature>
<name>A0AAW0YSQ0_9TREE</name>
<organism evidence="2 3">
    <name type="scientific">Kwoniella newhampshirensis</name>
    <dbReference type="NCBI Taxonomy" id="1651941"/>
    <lineage>
        <taxon>Eukaryota</taxon>
        <taxon>Fungi</taxon>
        <taxon>Dikarya</taxon>
        <taxon>Basidiomycota</taxon>
        <taxon>Agaricomycotina</taxon>
        <taxon>Tremellomycetes</taxon>
        <taxon>Tremellales</taxon>
        <taxon>Cryptococcaceae</taxon>
        <taxon>Kwoniella</taxon>
    </lineage>
</organism>
<keyword evidence="3" id="KW-1185">Reference proteome</keyword>
<feature type="region of interest" description="Disordered" evidence="1">
    <location>
        <begin position="78"/>
        <end position="106"/>
    </location>
</feature>
<evidence type="ECO:0008006" key="4">
    <source>
        <dbReference type="Google" id="ProtNLM"/>
    </source>
</evidence>
<dbReference type="KEGG" id="kne:92179720"/>